<reference evidence="5" key="2">
    <citation type="submission" date="2023-06" db="EMBL/GenBank/DDBJ databases">
        <authorList>
            <person name="Ma L."/>
            <person name="Liu K.-W."/>
            <person name="Li Z."/>
            <person name="Hsiao Y.-Y."/>
            <person name="Qi Y."/>
            <person name="Fu T."/>
            <person name="Tang G."/>
            <person name="Zhang D."/>
            <person name="Sun W.-H."/>
            <person name="Liu D.-K."/>
            <person name="Li Y."/>
            <person name="Chen G.-Z."/>
            <person name="Liu X.-D."/>
            <person name="Liao X.-Y."/>
            <person name="Jiang Y.-T."/>
            <person name="Yu X."/>
            <person name="Hao Y."/>
            <person name="Huang J."/>
            <person name="Zhao X.-W."/>
            <person name="Ke S."/>
            <person name="Chen Y.-Y."/>
            <person name="Wu W.-L."/>
            <person name="Hsu J.-L."/>
            <person name="Lin Y.-F."/>
            <person name="Huang M.-D."/>
            <person name="Li C.-Y."/>
            <person name="Huang L."/>
            <person name="Wang Z.-W."/>
            <person name="Zhao X."/>
            <person name="Zhong W.-Y."/>
            <person name="Peng D.-H."/>
            <person name="Ahmad S."/>
            <person name="Lan S."/>
            <person name="Zhang J.-S."/>
            <person name="Tsai W.-C."/>
            <person name="Van De Peer Y."/>
            <person name="Liu Z.-J."/>
        </authorList>
    </citation>
    <scope>NUCLEOTIDE SEQUENCE</scope>
    <source>
        <strain evidence="5">SCP</strain>
        <tissue evidence="5">Leaves</tissue>
    </source>
</reference>
<evidence type="ECO:0000256" key="4">
    <source>
        <dbReference type="RuleBase" id="RU363099"/>
    </source>
</evidence>
<dbReference type="GO" id="GO:0009699">
    <property type="term" value="P:phenylpropanoid biosynthetic process"/>
    <property type="evidence" value="ECO:0007669"/>
    <property type="project" value="UniProtKB-ARBA"/>
</dbReference>
<dbReference type="InterPro" id="IPR004265">
    <property type="entry name" value="Dirigent"/>
</dbReference>
<accession>A0AAV9BIA4</accession>
<evidence type="ECO:0000256" key="1">
    <source>
        <dbReference type="ARBA" id="ARBA00010746"/>
    </source>
</evidence>
<reference evidence="5" key="1">
    <citation type="journal article" date="2023" name="Nat. Commun.">
        <title>Diploid and tetraploid genomes of Acorus and the evolution of monocots.</title>
        <authorList>
            <person name="Ma L."/>
            <person name="Liu K.W."/>
            <person name="Li Z."/>
            <person name="Hsiao Y.Y."/>
            <person name="Qi Y."/>
            <person name="Fu T."/>
            <person name="Tang G.D."/>
            <person name="Zhang D."/>
            <person name="Sun W.H."/>
            <person name="Liu D.K."/>
            <person name="Li Y."/>
            <person name="Chen G.Z."/>
            <person name="Liu X.D."/>
            <person name="Liao X.Y."/>
            <person name="Jiang Y.T."/>
            <person name="Yu X."/>
            <person name="Hao Y."/>
            <person name="Huang J."/>
            <person name="Zhao X.W."/>
            <person name="Ke S."/>
            <person name="Chen Y.Y."/>
            <person name="Wu W.L."/>
            <person name="Hsu J.L."/>
            <person name="Lin Y.F."/>
            <person name="Huang M.D."/>
            <person name="Li C.Y."/>
            <person name="Huang L."/>
            <person name="Wang Z.W."/>
            <person name="Zhao X."/>
            <person name="Zhong W.Y."/>
            <person name="Peng D.H."/>
            <person name="Ahmad S."/>
            <person name="Lan S."/>
            <person name="Zhang J.S."/>
            <person name="Tsai W.C."/>
            <person name="Van de Peer Y."/>
            <person name="Liu Z.J."/>
        </authorList>
    </citation>
    <scope>NUCLEOTIDE SEQUENCE</scope>
    <source>
        <strain evidence="5">SCP</strain>
    </source>
</reference>
<evidence type="ECO:0000313" key="6">
    <source>
        <dbReference type="Proteomes" id="UP001179952"/>
    </source>
</evidence>
<dbReference type="Gene3D" id="2.40.480.10">
    <property type="entry name" value="Allene oxide cyclase-like"/>
    <property type="match status" value="1"/>
</dbReference>
<name>A0AAV9BIA4_ACOGR</name>
<dbReference type="PANTHER" id="PTHR21495">
    <property type="entry name" value="NUCLEOPORIN-RELATED"/>
    <property type="match status" value="1"/>
</dbReference>
<feature type="chain" id="PRO_5043102898" description="Dirigent protein" evidence="4">
    <location>
        <begin position="22"/>
        <end position="183"/>
    </location>
</feature>
<dbReference type="Pfam" id="PF03018">
    <property type="entry name" value="Dirigent"/>
    <property type="match status" value="1"/>
</dbReference>
<feature type="signal peptide" evidence="4">
    <location>
        <begin position="1"/>
        <end position="21"/>
    </location>
</feature>
<dbReference type="Proteomes" id="UP001179952">
    <property type="component" value="Unassembled WGS sequence"/>
</dbReference>
<comment type="subcellular location">
    <subcellularLocation>
        <location evidence="4">Secreted</location>
        <location evidence="4">Extracellular space</location>
        <location evidence="4">Apoplast</location>
    </subcellularLocation>
</comment>
<evidence type="ECO:0000256" key="2">
    <source>
        <dbReference type="ARBA" id="ARBA00011738"/>
    </source>
</evidence>
<evidence type="ECO:0000313" key="5">
    <source>
        <dbReference type="EMBL" id="KAK1276137.1"/>
    </source>
</evidence>
<comment type="caution">
    <text evidence="5">The sequence shown here is derived from an EMBL/GenBank/DDBJ whole genome shotgun (WGS) entry which is preliminary data.</text>
</comment>
<organism evidence="5 6">
    <name type="scientific">Acorus gramineus</name>
    <name type="common">Dwarf sweet flag</name>
    <dbReference type="NCBI Taxonomy" id="55184"/>
    <lineage>
        <taxon>Eukaryota</taxon>
        <taxon>Viridiplantae</taxon>
        <taxon>Streptophyta</taxon>
        <taxon>Embryophyta</taxon>
        <taxon>Tracheophyta</taxon>
        <taxon>Spermatophyta</taxon>
        <taxon>Magnoliopsida</taxon>
        <taxon>Liliopsida</taxon>
        <taxon>Acoraceae</taxon>
        <taxon>Acorus</taxon>
    </lineage>
</organism>
<keyword evidence="4" id="KW-0052">Apoplast</keyword>
<comment type="subunit">
    <text evidence="2 4">Homodimer.</text>
</comment>
<keyword evidence="6" id="KW-1185">Reference proteome</keyword>
<gene>
    <name evidence="5" type="ORF">QJS04_geneDACA001897</name>
</gene>
<comment type="function">
    <text evidence="4">Dirigent proteins impart stereoselectivity on the phenoxy radical-coupling reaction, yielding optically active lignans from two molecules of coniferyl alcohol in the biosynthesis of lignans, flavonolignans, and alkaloids and thus plays a central role in plant secondary metabolism.</text>
</comment>
<evidence type="ECO:0000256" key="3">
    <source>
        <dbReference type="ARBA" id="ARBA00022525"/>
    </source>
</evidence>
<dbReference type="GO" id="GO:0048046">
    <property type="term" value="C:apoplast"/>
    <property type="evidence" value="ECO:0007669"/>
    <property type="project" value="UniProtKB-SubCell"/>
</dbReference>
<dbReference type="InterPro" id="IPR044859">
    <property type="entry name" value="Allene_oxi_cyc_Dirigent"/>
</dbReference>
<dbReference type="AlphaFoldDB" id="A0AAV9BIA4"/>
<sequence>MGAKQFLTTTTLILLLVLASTENPQEAAFRLGREKLTHLRFYWHDIFTGPNPTLVQVASAASTNTSKTHFGAVMVLDDPLTERPELTSKLIGSAQGQYIFASSKDAIGLAVAMNFVFVEGKYNGSTLMVMGMNSPLLRVREMAVVGGSGRFRFARGYAQASTYNFDNVALNTNVEYNVFVLHY</sequence>
<keyword evidence="3 4" id="KW-0964">Secreted</keyword>
<comment type="similarity">
    <text evidence="1 4">Belongs to the plant dirigent protein family.</text>
</comment>
<protein>
    <recommendedName>
        <fullName evidence="4">Dirigent protein</fullName>
    </recommendedName>
</protein>
<dbReference type="EMBL" id="JAUJYN010000003">
    <property type="protein sequence ID" value="KAK1276137.1"/>
    <property type="molecule type" value="Genomic_DNA"/>
</dbReference>
<proteinExistence type="inferred from homology"/>
<keyword evidence="4" id="KW-0732">Signal</keyword>